<dbReference type="PATRIC" id="fig|28125.4.peg.1908"/>
<evidence type="ECO:0008006" key="3">
    <source>
        <dbReference type="Google" id="ProtNLM"/>
    </source>
</evidence>
<proteinExistence type="predicted"/>
<dbReference type="RefSeq" id="WP_061315375.1">
    <property type="nucleotide sequence ID" value="NZ_KQ965707.1"/>
</dbReference>
<reference evidence="1 2" key="1">
    <citation type="submission" date="2016-02" db="EMBL/GenBank/DDBJ databases">
        <authorList>
            <person name="Wen L."/>
            <person name="He K."/>
            <person name="Yang H."/>
        </authorList>
    </citation>
    <scope>NUCLEOTIDE SEQUENCE [LARGE SCALE GENOMIC DNA]</scope>
    <source>
        <strain evidence="1 2">GED7880</strain>
    </source>
</reference>
<dbReference type="Proteomes" id="UP000070093">
    <property type="component" value="Unassembled WGS sequence"/>
</dbReference>
<dbReference type="AlphaFoldDB" id="A0A137SS47"/>
<evidence type="ECO:0000313" key="1">
    <source>
        <dbReference type="EMBL" id="KXO15235.1"/>
    </source>
</evidence>
<evidence type="ECO:0000313" key="2">
    <source>
        <dbReference type="Proteomes" id="UP000070093"/>
    </source>
</evidence>
<dbReference type="STRING" id="28125.HMPREF3202_01915"/>
<dbReference type="EMBL" id="LTAG01000111">
    <property type="protein sequence ID" value="KXO15235.1"/>
    <property type="molecule type" value="Genomic_DNA"/>
</dbReference>
<accession>A0A137SS47</accession>
<gene>
    <name evidence="1" type="ORF">HMPREF3202_01915</name>
</gene>
<name>A0A137SS47_9BACT</name>
<sequence length="281" mass="31231">MARSIAEIKQTMTNAFMADATVRERYGLSENDTFDDSFSAVSIENILFYIVAACSHVLEVIFDQFKADVDDKISRAVVASVPWYYKIAKEFQYGDALVFNEATQQYVYEQENEKKRLVKYVAVRDRGTSVEILASAEAGGQPAILSEDVLTAFKQYLNRVKIAGVVLSVRSLPADRISINATIHVDPLVIDRTGVRIADGSYVIEEAVNAYVRKIIYGGTFNKTKLVDAIQNVEGVQDVELHICKYSTDGTIYKEINGNNYTAVGGSFVSVNLRNTLSYVV</sequence>
<protein>
    <recommendedName>
        <fullName evidence="3">Baseplate protein J-like domain-containing protein</fullName>
    </recommendedName>
</protein>
<comment type="caution">
    <text evidence="1">The sequence shown here is derived from an EMBL/GenBank/DDBJ whole genome shotgun (WGS) entry which is preliminary data.</text>
</comment>
<organism evidence="1 2">
    <name type="scientific">Prevotella bivia</name>
    <dbReference type="NCBI Taxonomy" id="28125"/>
    <lineage>
        <taxon>Bacteria</taxon>
        <taxon>Pseudomonadati</taxon>
        <taxon>Bacteroidota</taxon>
        <taxon>Bacteroidia</taxon>
        <taxon>Bacteroidales</taxon>
        <taxon>Prevotellaceae</taxon>
        <taxon>Prevotella</taxon>
    </lineage>
</organism>